<evidence type="ECO:0000256" key="5">
    <source>
        <dbReference type="ARBA" id="ARBA00022679"/>
    </source>
</evidence>
<organism evidence="14 15">
    <name type="scientific">Hyphomicrobium nitrativorans NL23</name>
    <dbReference type="NCBI Taxonomy" id="1029756"/>
    <lineage>
        <taxon>Bacteria</taxon>
        <taxon>Pseudomonadati</taxon>
        <taxon>Pseudomonadota</taxon>
        <taxon>Alphaproteobacteria</taxon>
        <taxon>Hyphomicrobiales</taxon>
        <taxon>Hyphomicrobiaceae</taxon>
        <taxon>Hyphomicrobium</taxon>
    </lineage>
</organism>
<dbReference type="CDD" id="cd00082">
    <property type="entry name" value="HisKA"/>
    <property type="match status" value="1"/>
</dbReference>
<dbReference type="SMART" id="SM00304">
    <property type="entry name" value="HAMP"/>
    <property type="match status" value="1"/>
</dbReference>
<dbReference type="PRINTS" id="PR00344">
    <property type="entry name" value="BCTRLSENSOR"/>
</dbReference>
<dbReference type="OrthoDB" id="9815202at2"/>
<dbReference type="Proteomes" id="UP000018542">
    <property type="component" value="Chromosome"/>
</dbReference>
<dbReference type="KEGG" id="hni:W911_04185"/>
<dbReference type="Pfam" id="PF00672">
    <property type="entry name" value="HAMP"/>
    <property type="match status" value="1"/>
</dbReference>
<dbReference type="Gene3D" id="3.30.565.10">
    <property type="entry name" value="Histidine kinase-like ATPase, C-terminal domain"/>
    <property type="match status" value="1"/>
</dbReference>
<dbReference type="AlphaFoldDB" id="V5SBC2"/>
<dbReference type="PROSITE" id="PS50885">
    <property type="entry name" value="HAMP"/>
    <property type="match status" value="1"/>
</dbReference>
<dbReference type="InterPro" id="IPR036097">
    <property type="entry name" value="HisK_dim/P_sf"/>
</dbReference>
<dbReference type="PANTHER" id="PTHR45436:SF8">
    <property type="entry name" value="HISTIDINE KINASE"/>
    <property type="match status" value="1"/>
</dbReference>
<dbReference type="PROSITE" id="PS51257">
    <property type="entry name" value="PROKAR_LIPOPROTEIN"/>
    <property type="match status" value="1"/>
</dbReference>
<sequence length="458" mass="49605">MTIRNLFRRTEVRSAAAFTLIITACVTALFVGLIVNLIDGLEDGVRARVLNARDALLAIDRRYGFKELVTVVHDEMDSVRDIDSIFSVLDAEGKVVAGNVRSQAPFEGWHDLERKNLPELASKGRSQGHFYAIWAPVSEGQLLVGMSNREVEHAWSILMRSLGWGLLATAAVGVGSGIYLARGTQRRIDDIAGTLSAVSGGDLDRRVPVKNVHHDLDEIAQRINAMLTQLQRLVESANQSSTDIAHDLKRPMTRLRQQLEAAAEAETANSETRNVLENAIGEVDSIVATFEALLNIGQLEAGDRRTRFVDLDLKATLSDAAEAYAPVIEDSGYRLTWNIAGTPAATIRGDHELLLQLVANLIENTLQHTPAGTTITLALSVTSRGAVVVVADDGPGIPAAEHENVFRRFYRLERERSSPGHGLGLSLARAIADLHGASVALGDNKPGLKVSVSFPVVT</sequence>
<dbReference type="SMART" id="SM00388">
    <property type="entry name" value="HisKA"/>
    <property type="match status" value="1"/>
</dbReference>
<name>V5SBC2_9HYPH</name>
<dbReference type="EMBL" id="CP006912">
    <property type="protein sequence ID" value="AHB47787.1"/>
    <property type="molecule type" value="Genomic_DNA"/>
</dbReference>
<dbReference type="InterPro" id="IPR003594">
    <property type="entry name" value="HATPase_dom"/>
</dbReference>
<dbReference type="InterPro" id="IPR003661">
    <property type="entry name" value="HisK_dim/P_dom"/>
</dbReference>
<dbReference type="InterPro" id="IPR005467">
    <property type="entry name" value="His_kinase_dom"/>
</dbReference>
<dbReference type="Gene3D" id="6.10.340.10">
    <property type="match status" value="1"/>
</dbReference>
<dbReference type="PATRIC" id="fig|1029756.8.peg.875"/>
<dbReference type="SUPFAM" id="SSF55874">
    <property type="entry name" value="ATPase domain of HSP90 chaperone/DNA topoisomerase II/histidine kinase"/>
    <property type="match status" value="1"/>
</dbReference>
<proteinExistence type="predicted"/>
<feature type="domain" description="Histidine kinase" evidence="12">
    <location>
        <begin position="243"/>
        <end position="458"/>
    </location>
</feature>
<evidence type="ECO:0000256" key="1">
    <source>
        <dbReference type="ARBA" id="ARBA00000085"/>
    </source>
</evidence>
<evidence type="ECO:0000256" key="4">
    <source>
        <dbReference type="ARBA" id="ARBA00022553"/>
    </source>
</evidence>
<dbReference type="RefSeq" id="WP_023786245.1">
    <property type="nucleotide sequence ID" value="NC_022997.1"/>
</dbReference>
<evidence type="ECO:0000259" key="13">
    <source>
        <dbReference type="PROSITE" id="PS50885"/>
    </source>
</evidence>
<dbReference type="SUPFAM" id="SSF47384">
    <property type="entry name" value="Homodimeric domain of signal transducing histidine kinase"/>
    <property type="match status" value="1"/>
</dbReference>
<dbReference type="SMART" id="SM00387">
    <property type="entry name" value="HATPase_c"/>
    <property type="match status" value="1"/>
</dbReference>
<dbReference type="InterPro" id="IPR004358">
    <property type="entry name" value="Sig_transdc_His_kin-like_C"/>
</dbReference>
<reference evidence="14 15" key="1">
    <citation type="journal article" date="2014" name="Genome Announc.">
        <title>Complete Genome Sequence of Hyphomicrobium nitrativorans Strain NL23, a Denitrifying Bacterium Isolated from Biofilm of a Methanol-Fed Denitrification System Treating Seawater at the Montreal Biodome.</title>
        <authorList>
            <person name="Martineau C."/>
            <person name="Villeneuve C."/>
            <person name="Mauffrey F."/>
            <person name="Villemur R."/>
        </authorList>
    </citation>
    <scope>NUCLEOTIDE SEQUENCE [LARGE SCALE GENOMIC DNA]</scope>
    <source>
        <strain evidence="14">NL23</strain>
    </source>
</reference>
<keyword evidence="7 14" id="KW-0418">Kinase</keyword>
<protein>
    <recommendedName>
        <fullName evidence="3">histidine kinase</fullName>
        <ecNumber evidence="3">2.7.13.3</ecNumber>
    </recommendedName>
</protein>
<evidence type="ECO:0000256" key="3">
    <source>
        <dbReference type="ARBA" id="ARBA00012438"/>
    </source>
</evidence>
<gene>
    <name evidence="14" type="ORF">W911_04185</name>
</gene>
<evidence type="ECO:0000256" key="8">
    <source>
        <dbReference type="ARBA" id="ARBA00022989"/>
    </source>
</evidence>
<keyword evidence="10 11" id="KW-0472">Membrane</keyword>
<evidence type="ECO:0000256" key="9">
    <source>
        <dbReference type="ARBA" id="ARBA00023012"/>
    </source>
</evidence>
<keyword evidence="8 11" id="KW-1133">Transmembrane helix</keyword>
<keyword evidence="6 11" id="KW-0812">Transmembrane</keyword>
<dbReference type="Pfam" id="PF02518">
    <property type="entry name" value="HATPase_c"/>
    <property type="match status" value="1"/>
</dbReference>
<keyword evidence="5" id="KW-0808">Transferase</keyword>
<dbReference type="CDD" id="cd00075">
    <property type="entry name" value="HATPase"/>
    <property type="match status" value="1"/>
</dbReference>
<evidence type="ECO:0000313" key="14">
    <source>
        <dbReference type="EMBL" id="AHB47787.1"/>
    </source>
</evidence>
<keyword evidence="4" id="KW-0597">Phosphoprotein</keyword>
<evidence type="ECO:0000256" key="7">
    <source>
        <dbReference type="ARBA" id="ARBA00022777"/>
    </source>
</evidence>
<evidence type="ECO:0000259" key="12">
    <source>
        <dbReference type="PROSITE" id="PS50109"/>
    </source>
</evidence>
<evidence type="ECO:0000256" key="10">
    <source>
        <dbReference type="ARBA" id="ARBA00023136"/>
    </source>
</evidence>
<dbReference type="STRING" id="1029756.W911_04185"/>
<comment type="subcellular location">
    <subcellularLocation>
        <location evidence="2">Membrane</location>
    </subcellularLocation>
</comment>
<accession>V5SBC2</accession>
<dbReference type="Pfam" id="PF00512">
    <property type="entry name" value="HisKA"/>
    <property type="match status" value="1"/>
</dbReference>
<dbReference type="InterPro" id="IPR036890">
    <property type="entry name" value="HATPase_C_sf"/>
</dbReference>
<evidence type="ECO:0000313" key="15">
    <source>
        <dbReference type="Proteomes" id="UP000018542"/>
    </source>
</evidence>
<dbReference type="InterPro" id="IPR003660">
    <property type="entry name" value="HAMP_dom"/>
</dbReference>
<keyword evidence="9" id="KW-0902">Two-component regulatory system</keyword>
<dbReference type="PANTHER" id="PTHR45436">
    <property type="entry name" value="SENSOR HISTIDINE KINASE YKOH"/>
    <property type="match status" value="1"/>
</dbReference>
<dbReference type="CDD" id="cd06225">
    <property type="entry name" value="HAMP"/>
    <property type="match status" value="1"/>
</dbReference>
<comment type="catalytic activity">
    <reaction evidence="1">
        <text>ATP + protein L-histidine = ADP + protein N-phospho-L-histidine.</text>
        <dbReference type="EC" id="2.7.13.3"/>
    </reaction>
</comment>
<dbReference type="PROSITE" id="PS50109">
    <property type="entry name" value="HIS_KIN"/>
    <property type="match status" value="1"/>
</dbReference>
<dbReference type="InterPro" id="IPR050428">
    <property type="entry name" value="TCS_sensor_his_kinase"/>
</dbReference>
<evidence type="ECO:0000256" key="2">
    <source>
        <dbReference type="ARBA" id="ARBA00004370"/>
    </source>
</evidence>
<evidence type="ECO:0000256" key="6">
    <source>
        <dbReference type="ARBA" id="ARBA00022692"/>
    </source>
</evidence>
<dbReference type="HOGENOM" id="CLU_000445_89_6_5"/>
<dbReference type="GO" id="GO:0005886">
    <property type="term" value="C:plasma membrane"/>
    <property type="evidence" value="ECO:0007669"/>
    <property type="project" value="TreeGrafter"/>
</dbReference>
<feature type="domain" description="HAMP" evidence="13">
    <location>
        <begin position="182"/>
        <end position="235"/>
    </location>
</feature>
<dbReference type="GO" id="GO:0000155">
    <property type="term" value="F:phosphorelay sensor kinase activity"/>
    <property type="evidence" value="ECO:0007669"/>
    <property type="project" value="InterPro"/>
</dbReference>
<dbReference type="SUPFAM" id="SSF158472">
    <property type="entry name" value="HAMP domain-like"/>
    <property type="match status" value="1"/>
</dbReference>
<dbReference type="EC" id="2.7.13.3" evidence="3"/>
<evidence type="ECO:0000256" key="11">
    <source>
        <dbReference type="SAM" id="Phobius"/>
    </source>
</evidence>
<feature type="transmembrane region" description="Helical" evidence="11">
    <location>
        <begin position="12"/>
        <end position="38"/>
    </location>
</feature>
<keyword evidence="15" id="KW-1185">Reference proteome</keyword>